<evidence type="ECO:0000313" key="2">
    <source>
        <dbReference type="EMBL" id="CAL6017602.1"/>
    </source>
</evidence>
<gene>
    <name evidence="2" type="ORF">HINF_LOCUS26073</name>
    <name evidence="1" type="ORF">HINF_LOCUS28101</name>
</gene>
<evidence type="ECO:0000313" key="3">
    <source>
        <dbReference type="Proteomes" id="UP001642409"/>
    </source>
</evidence>
<dbReference type="EMBL" id="CAXDID020000078">
    <property type="protein sequence ID" value="CAL6017602.1"/>
    <property type="molecule type" value="Genomic_DNA"/>
</dbReference>
<organism evidence="1">
    <name type="scientific">Hexamita inflata</name>
    <dbReference type="NCBI Taxonomy" id="28002"/>
    <lineage>
        <taxon>Eukaryota</taxon>
        <taxon>Metamonada</taxon>
        <taxon>Diplomonadida</taxon>
        <taxon>Hexamitidae</taxon>
        <taxon>Hexamitinae</taxon>
        <taxon>Hexamita</taxon>
    </lineage>
</organism>
<reference evidence="1" key="1">
    <citation type="submission" date="2023-06" db="EMBL/GenBank/DDBJ databases">
        <authorList>
            <person name="Kurt Z."/>
        </authorList>
    </citation>
    <scope>NUCLEOTIDE SEQUENCE</scope>
</reference>
<proteinExistence type="predicted"/>
<dbReference type="EMBL" id="CATOUU010000675">
    <property type="protein sequence ID" value="CAI9940456.1"/>
    <property type="molecule type" value="Genomic_DNA"/>
</dbReference>
<dbReference type="Proteomes" id="UP001642409">
    <property type="component" value="Unassembled WGS sequence"/>
</dbReference>
<evidence type="ECO:0000313" key="1">
    <source>
        <dbReference type="EMBL" id="CAI9940456.1"/>
    </source>
</evidence>
<reference evidence="2 3" key="2">
    <citation type="submission" date="2024-07" db="EMBL/GenBank/DDBJ databases">
        <authorList>
            <person name="Akdeniz Z."/>
        </authorList>
    </citation>
    <scope>NUCLEOTIDE SEQUENCE [LARGE SCALE GENOMIC DNA]</scope>
</reference>
<comment type="caution">
    <text evidence="1">The sequence shown here is derived from an EMBL/GenBank/DDBJ whole genome shotgun (WGS) entry which is preliminary data.</text>
</comment>
<protein>
    <submittedName>
        <fullName evidence="2">Hypothetical_protein</fullName>
    </submittedName>
</protein>
<sequence length="135" mass="14667">MFLELLGEIGCLVLRALKGLGQLGCFGLQCGLEGGDIGLELFDGGLLGLHFLGEARGFFGLGLQLLLQLRAGLVQGLVCRLQSFQGGRRFRQLGAAVLEFSSQLGHCLFLGVYFTLQLSDVRVDLFFEFFEYGGV</sequence>
<keyword evidence="3" id="KW-1185">Reference proteome</keyword>
<name>A0AA86PJR4_9EUKA</name>
<accession>A0AA86PJR4</accession>
<dbReference type="AlphaFoldDB" id="A0AA86PJR4"/>